<dbReference type="InterPro" id="IPR016187">
    <property type="entry name" value="CTDL_fold"/>
</dbReference>
<dbReference type="PANTHER" id="PTHR23150">
    <property type="entry name" value="SULFATASE MODIFYING FACTOR 1, 2"/>
    <property type="match status" value="1"/>
</dbReference>
<dbReference type="RefSeq" id="WP_009628686.1">
    <property type="nucleotide sequence ID" value="NZ_VBTY01000192.1"/>
</dbReference>
<dbReference type="Proteomes" id="UP001152872">
    <property type="component" value="Unassembled WGS sequence"/>
</dbReference>
<comment type="caution">
    <text evidence="3">The sequence shown here is derived from an EMBL/GenBank/DDBJ whole genome shotgun (WGS) entry which is preliminary data.</text>
</comment>
<dbReference type="SMART" id="SM00220">
    <property type="entry name" value="S_TKc"/>
    <property type="match status" value="1"/>
</dbReference>
<dbReference type="InterPro" id="IPR005532">
    <property type="entry name" value="SUMF_dom"/>
</dbReference>
<sequence>MSQCLNPQCNYQNPDRMLSFCSHCGSKLKIGDRYRAIGILGQGGFGKAFMGIDEALPSQPNCVIKQFCPTDLNSAAKAAELFQQEAVRLDDLGKHPQIPTLFAHLEHDGRQYLIQEFIDGQDLLKELQGQGTFSEAKIRMLLSDLLPILQFIHDRQVIHRDIKPENIIRRRLASASGAATTGSHVLVDFGAAKFVTAGMETGTRIGSAVYIAPEQARGKAIFASDIYSLGVTCIHLLTNVSPFDLMDMDGTWIWRNFLGNTNLNPQLGRVLDRMIASSPSQRYPTAQAVLHDLQSFQSLSAPSHPSYAPQFGRSSHQKAIAKTQIVPIAPSPQPPPIAIAPRLSQFSFEMALVSVNHGIGKFINHPLQIKTISKNRLTYIESLGNFQGMAIGLEMVFIPAGKFAIGSPSDEADRSEEESPRHIVNLAPFFMSRFAITQRQWKALMDNNPAMFIGNMDRPVEMVSWEDAQSFCQKLAERTGRPYRLPSESEWEYACRAGTVTAFGFGETIAANLANYNGASPYKHAPQGISNVATTEVGSYPANAFGLHDMHGNVWEWCMDIWHDDYDLLPKDGKAWMTGGDRSCRVVRGGSWRDPAHYCRSAKRYKNVTNQGDRYTGFRIAVTLAIP</sequence>
<dbReference type="PROSITE" id="PS00107">
    <property type="entry name" value="PROTEIN_KINASE_ATP"/>
    <property type="match status" value="1"/>
</dbReference>
<accession>A0A9X4MDN4</accession>
<dbReference type="InterPro" id="IPR017441">
    <property type="entry name" value="Protein_kinase_ATP_BS"/>
</dbReference>
<dbReference type="GO" id="GO:0120147">
    <property type="term" value="F:formylglycine-generating oxidase activity"/>
    <property type="evidence" value="ECO:0007669"/>
    <property type="project" value="TreeGrafter"/>
</dbReference>
<keyword evidence="4" id="KW-1185">Reference proteome</keyword>
<dbReference type="InterPro" id="IPR000719">
    <property type="entry name" value="Prot_kinase_dom"/>
</dbReference>
<dbReference type="SUPFAM" id="SSF56436">
    <property type="entry name" value="C-type lectin-like"/>
    <property type="match status" value="1"/>
</dbReference>
<keyword evidence="1" id="KW-0067">ATP-binding</keyword>
<dbReference type="SUPFAM" id="SSF56112">
    <property type="entry name" value="Protein kinase-like (PK-like)"/>
    <property type="match status" value="1"/>
</dbReference>
<gene>
    <name evidence="3" type="ORF">FEV09_18350</name>
</gene>
<dbReference type="GO" id="GO:0005524">
    <property type="term" value="F:ATP binding"/>
    <property type="evidence" value="ECO:0007669"/>
    <property type="project" value="UniProtKB-UniRule"/>
</dbReference>
<dbReference type="PANTHER" id="PTHR23150:SF19">
    <property type="entry name" value="FORMYLGLYCINE-GENERATING ENZYME"/>
    <property type="match status" value="1"/>
</dbReference>
<organism evidence="3 4">
    <name type="scientific">Pseudanabaena catenata USMAC16</name>
    <dbReference type="NCBI Taxonomy" id="1855837"/>
    <lineage>
        <taxon>Bacteria</taxon>
        <taxon>Bacillati</taxon>
        <taxon>Cyanobacteriota</taxon>
        <taxon>Cyanophyceae</taxon>
        <taxon>Pseudanabaenales</taxon>
        <taxon>Pseudanabaenaceae</taxon>
        <taxon>Pseudanabaena</taxon>
    </lineage>
</organism>
<feature type="binding site" evidence="1">
    <location>
        <position position="65"/>
    </location>
    <ligand>
        <name>ATP</name>
        <dbReference type="ChEBI" id="CHEBI:30616"/>
    </ligand>
</feature>
<dbReference type="EMBL" id="VBTY01000192">
    <property type="protein sequence ID" value="MDG3496505.1"/>
    <property type="molecule type" value="Genomic_DNA"/>
</dbReference>
<dbReference type="PROSITE" id="PS50011">
    <property type="entry name" value="PROTEIN_KINASE_DOM"/>
    <property type="match status" value="1"/>
</dbReference>
<dbReference type="InterPro" id="IPR011009">
    <property type="entry name" value="Kinase-like_dom_sf"/>
</dbReference>
<proteinExistence type="predicted"/>
<evidence type="ECO:0000256" key="1">
    <source>
        <dbReference type="PROSITE-ProRule" id="PRU10141"/>
    </source>
</evidence>
<reference evidence="3" key="1">
    <citation type="submission" date="2019-05" db="EMBL/GenBank/DDBJ databases">
        <title>Whole genome sequencing of Pseudanabaena catenata USMAC16.</title>
        <authorList>
            <person name="Khan Z."/>
            <person name="Omar W.M."/>
            <person name="Convey P."/>
            <person name="Merican F."/>
            <person name="Najimudin N."/>
        </authorList>
    </citation>
    <scope>NUCLEOTIDE SEQUENCE</scope>
    <source>
        <strain evidence="3">USMAC16</strain>
    </source>
</reference>
<dbReference type="Gene3D" id="1.10.510.10">
    <property type="entry name" value="Transferase(Phosphotransferase) domain 1"/>
    <property type="match status" value="1"/>
</dbReference>
<dbReference type="GO" id="GO:0004672">
    <property type="term" value="F:protein kinase activity"/>
    <property type="evidence" value="ECO:0007669"/>
    <property type="project" value="InterPro"/>
</dbReference>
<keyword evidence="3" id="KW-0808">Transferase</keyword>
<dbReference type="InterPro" id="IPR051043">
    <property type="entry name" value="Sulfatase_Mod_Factor_Kinase"/>
</dbReference>
<evidence type="ECO:0000313" key="3">
    <source>
        <dbReference type="EMBL" id="MDG3496505.1"/>
    </source>
</evidence>
<dbReference type="Pfam" id="PF00069">
    <property type="entry name" value="Pkinase"/>
    <property type="match status" value="1"/>
</dbReference>
<feature type="domain" description="Protein kinase" evidence="2">
    <location>
        <begin position="34"/>
        <end position="294"/>
    </location>
</feature>
<protein>
    <submittedName>
        <fullName evidence="3">Bifunctional serine/threonine-protein kinase/formylglycine-generating enzyme family protein</fullName>
    </submittedName>
</protein>
<keyword evidence="1" id="KW-0547">Nucleotide-binding</keyword>
<dbReference type="Pfam" id="PF03781">
    <property type="entry name" value="FGE-sulfatase"/>
    <property type="match status" value="1"/>
</dbReference>
<dbReference type="Gene3D" id="3.90.1580.10">
    <property type="entry name" value="paralog of FGE (formylglycine-generating enzyme)"/>
    <property type="match status" value="1"/>
</dbReference>
<name>A0A9X4MDN4_9CYAN</name>
<dbReference type="InterPro" id="IPR042095">
    <property type="entry name" value="SUMF_sf"/>
</dbReference>
<dbReference type="AlphaFoldDB" id="A0A9X4MDN4"/>
<evidence type="ECO:0000313" key="4">
    <source>
        <dbReference type="Proteomes" id="UP001152872"/>
    </source>
</evidence>
<evidence type="ECO:0000259" key="2">
    <source>
        <dbReference type="PROSITE" id="PS50011"/>
    </source>
</evidence>
<keyword evidence="3" id="KW-0418">Kinase</keyword>
<dbReference type="CDD" id="cd14014">
    <property type="entry name" value="STKc_PknB_like"/>
    <property type="match status" value="1"/>
</dbReference>